<reference evidence="2" key="1">
    <citation type="submission" date="2015-05" db="EMBL/GenBank/DDBJ databases">
        <title>Draft genome sequence of 'Candidatus Phytoplasma Pruni' strain CX, a plant pathogenic bacterium.</title>
        <authorList>
            <person name="Lee I.-M."/>
            <person name="Bottner-Parker K.D."/>
            <person name="Shao J."/>
            <person name="Gundersen-Rindal D.E."/>
            <person name="Zhao Y."/>
            <person name="Davis R.E."/>
        </authorList>
    </citation>
    <scope>NUCLEOTIDE SEQUENCE [LARGE SCALE GENOMIC DNA]</scope>
    <source>
        <strain evidence="2">CX</strain>
    </source>
</reference>
<name>A0A0M1N117_9MOLU</name>
<proteinExistence type="predicted"/>
<sequence length="65" mass="7827">MKVYNPEKGKHFKTVDFYKGLIFAVFNYDVNTRNYEKTTYYCKESISSEFFLQSSNRETNKIHIL</sequence>
<protein>
    <submittedName>
        <fullName evidence="1">Uncharacterized protein</fullName>
    </submittedName>
</protein>
<comment type="caution">
    <text evidence="1">The sequence shown here is derived from an EMBL/GenBank/DDBJ whole genome shotgun (WGS) entry which is preliminary data.</text>
</comment>
<gene>
    <name evidence="1" type="ORF">CPX_001230</name>
</gene>
<dbReference type="AlphaFoldDB" id="A0A0M1N117"/>
<evidence type="ECO:0000313" key="1">
    <source>
        <dbReference type="EMBL" id="KOR75674.1"/>
    </source>
</evidence>
<dbReference type="EMBL" id="LHCF01000001">
    <property type="protein sequence ID" value="KOR75674.1"/>
    <property type="molecule type" value="Genomic_DNA"/>
</dbReference>
<dbReference type="PATRIC" id="fig|479893.3.peg.1"/>
<dbReference type="STRING" id="479893.CPX_001230"/>
<accession>A0A0M1N117</accession>
<evidence type="ECO:0000313" key="2">
    <source>
        <dbReference type="Proteomes" id="UP000037386"/>
    </source>
</evidence>
<organism evidence="1 2">
    <name type="scientific">Candidatus Phytoplasma pruni</name>
    <dbReference type="NCBI Taxonomy" id="479893"/>
    <lineage>
        <taxon>Bacteria</taxon>
        <taxon>Bacillati</taxon>
        <taxon>Mycoplasmatota</taxon>
        <taxon>Mollicutes</taxon>
        <taxon>Acholeplasmatales</taxon>
        <taxon>Acholeplasmataceae</taxon>
        <taxon>Candidatus Phytoplasma</taxon>
        <taxon>16SrIII (X-disease group)</taxon>
    </lineage>
</organism>
<dbReference type="Proteomes" id="UP000037386">
    <property type="component" value="Unassembled WGS sequence"/>
</dbReference>